<accession>A0A8S5PM11</accession>
<reference evidence="1" key="1">
    <citation type="journal article" date="2021" name="Proc. Natl. Acad. Sci. U.S.A.">
        <title>A Catalog of Tens of Thousands of Viruses from Human Metagenomes Reveals Hidden Associations with Chronic Diseases.</title>
        <authorList>
            <person name="Tisza M.J."/>
            <person name="Buck C.B."/>
        </authorList>
    </citation>
    <scope>NUCLEOTIDE SEQUENCE</scope>
    <source>
        <strain evidence="1">CtnCN2</strain>
    </source>
</reference>
<proteinExistence type="predicted"/>
<sequence>MKKDVFIALPDDSCKEFIAFLEGKIEQCRRDSQQAAAAFTLKMDESQRGVALLAAGSQAAYEDVLQVFRQGMGLKYGKN</sequence>
<evidence type="ECO:0000313" key="1">
    <source>
        <dbReference type="EMBL" id="DAE07613.1"/>
    </source>
</evidence>
<protein>
    <submittedName>
        <fullName evidence="1">Uncharacterized protein</fullName>
    </submittedName>
</protein>
<dbReference type="EMBL" id="BK015452">
    <property type="protein sequence ID" value="DAE07613.1"/>
    <property type="molecule type" value="Genomic_DNA"/>
</dbReference>
<organism evidence="1">
    <name type="scientific">Podoviridae sp. ctnCN2</name>
    <dbReference type="NCBI Taxonomy" id="2825274"/>
    <lineage>
        <taxon>Viruses</taxon>
        <taxon>Duplodnaviria</taxon>
        <taxon>Heunggongvirae</taxon>
        <taxon>Uroviricota</taxon>
        <taxon>Caudoviricetes</taxon>
    </lineage>
</organism>
<name>A0A8S5PM11_9CAUD</name>